<keyword evidence="12" id="KW-0255">Endonuclease</keyword>
<comment type="similarity">
    <text evidence="5">Belongs to the RNase Z family.</text>
</comment>
<evidence type="ECO:0000256" key="14">
    <source>
        <dbReference type="ARBA" id="ARBA00022833"/>
    </source>
</evidence>
<evidence type="ECO:0000256" key="16">
    <source>
        <dbReference type="ARBA" id="ARBA00023128"/>
    </source>
</evidence>
<evidence type="ECO:0000256" key="6">
    <source>
        <dbReference type="ARBA" id="ARBA00012477"/>
    </source>
</evidence>
<dbReference type="PANTHER" id="PTHR12553:SF49">
    <property type="entry name" value="ZINC PHOSPHODIESTERASE ELAC PROTEIN 2"/>
    <property type="match status" value="1"/>
</dbReference>
<evidence type="ECO:0000256" key="11">
    <source>
        <dbReference type="ARBA" id="ARBA00022723"/>
    </source>
</evidence>
<evidence type="ECO:0000256" key="18">
    <source>
        <dbReference type="ARBA" id="ARBA00030689"/>
    </source>
</evidence>
<evidence type="ECO:0000259" key="25">
    <source>
        <dbReference type="SMART" id="SM00849"/>
    </source>
</evidence>
<dbReference type="Proteomes" id="UP000507470">
    <property type="component" value="Unassembled WGS sequence"/>
</dbReference>
<feature type="compositionally biased region" description="Low complexity" evidence="24">
    <location>
        <begin position="241"/>
        <end position="256"/>
    </location>
</feature>
<dbReference type="FunFam" id="3.60.15.10:FF:000014">
    <property type="entry name" value="Zinc phosphodiesterase ELAC protein 2"/>
    <property type="match status" value="1"/>
</dbReference>
<evidence type="ECO:0000256" key="15">
    <source>
        <dbReference type="ARBA" id="ARBA00022946"/>
    </source>
</evidence>
<keyword evidence="10" id="KW-0540">Nuclease</keyword>
<dbReference type="CDD" id="cd07718">
    <property type="entry name" value="RNaseZ_ELAC1_ELAC2-C-term-like_MBL-fold"/>
    <property type="match status" value="1"/>
</dbReference>
<evidence type="ECO:0000256" key="24">
    <source>
        <dbReference type="SAM" id="MobiDB-lite"/>
    </source>
</evidence>
<keyword evidence="11" id="KW-0479">Metal-binding</keyword>
<evidence type="ECO:0000256" key="3">
    <source>
        <dbReference type="ARBA" id="ARBA00004123"/>
    </source>
</evidence>
<evidence type="ECO:0000256" key="22">
    <source>
        <dbReference type="ARBA" id="ARBA00046098"/>
    </source>
</evidence>
<evidence type="ECO:0000256" key="9">
    <source>
        <dbReference type="ARBA" id="ARBA00022694"/>
    </source>
</evidence>
<dbReference type="InterPro" id="IPR036866">
    <property type="entry name" value="RibonucZ/Hydroxyglut_hydro"/>
</dbReference>
<evidence type="ECO:0000313" key="26">
    <source>
        <dbReference type="EMBL" id="CAC5385268.1"/>
    </source>
</evidence>
<keyword evidence="15" id="KW-0809">Transit peptide</keyword>
<evidence type="ECO:0000256" key="17">
    <source>
        <dbReference type="ARBA" id="ARBA00023242"/>
    </source>
</evidence>
<evidence type="ECO:0000256" key="8">
    <source>
        <dbReference type="ARBA" id="ARBA00022553"/>
    </source>
</evidence>
<name>A0A6J8BMN9_MYTCO</name>
<feature type="region of interest" description="Disordered" evidence="24">
    <location>
        <begin position="237"/>
        <end position="286"/>
    </location>
</feature>
<dbReference type="GO" id="GO:0005634">
    <property type="term" value="C:nucleus"/>
    <property type="evidence" value="ECO:0007669"/>
    <property type="project" value="UniProtKB-SubCell"/>
</dbReference>
<dbReference type="GO" id="GO:0046872">
    <property type="term" value="F:metal ion binding"/>
    <property type="evidence" value="ECO:0007669"/>
    <property type="project" value="UniProtKB-KW"/>
</dbReference>
<dbReference type="GO" id="GO:1990180">
    <property type="term" value="P:mitochondrial tRNA 3'-end processing"/>
    <property type="evidence" value="ECO:0007669"/>
    <property type="project" value="TreeGrafter"/>
</dbReference>
<evidence type="ECO:0000256" key="4">
    <source>
        <dbReference type="ARBA" id="ARBA00004305"/>
    </source>
</evidence>
<dbReference type="Pfam" id="PF13691">
    <property type="entry name" value="Lactamase_B_4"/>
    <property type="match status" value="1"/>
</dbReference>
<comment type="subcellular location">
    <subcellularLocation>
        <location evidence="4">Mitochondrion matrix</location>
    </subcellularLocation>
    <subcellularLocation>
        <location evidence="3">Nucleus</location>
    </subcellularLocation>
</comment>
<dbReference type="InterPro" id="IPR001279">
    <property type="entry name" value="Metallo-B-lactamas"/>
</dbReference>
<organism evidence="26 27">
    <name type="scientific">Mytilus coruscus</name>
    <name type="common">Sea mussel</name>
    <dbReference type="NCBI Taxonomy" id="42192"/>
    <lineage>
        <taxon>Eukaryota</taxon>
        <taxon>Metazoa</taxon>
        <taxon>Spiralia</taxon>
        <taxon>Lophotrochozoa</taxon>
        <taxon>Mollusca</taxon>
        <taxon>Bivalvia</taxon>
        <taxon>Autobranchia</taxon>
        <taxon>Pteriomorphia</taxon>
        <taxon>Mytilida</taxon>
        <taxon>Mytiloidea</taxon>
        <taxon>Mytilidae</taxon>
        <taxon>Mytilinae</taxon>
        <taxon>Mytilus</taxon>
    </lineage>
</organism>
<evidence type="ECO:0000256" key="23">
    <source>
        <dbReference type="ARBA" id="ARBA00047136"/>
    </source>
</evidence>
<dbReference type="SUPFAM" id="SSF56281">
    <property type="entry name" value="Metallo-hydrolase/oxidoreductase"/>
    <property type="match status" value="2"/>
</dbReference>
<comment type="catalytic activity">
    <reaction evidence="1">
        <text>Endonucleolytic cleavage of RNA, removing extra 3' nucleotides from tRNA precursor, generating 3' termini of tRNAs. A 3'-hydroxy group is left at the tRNA terminus and a 5'-phosphoryl group is left at the trailer molecule.</text>
        <dbReference type="EC" id="3.1.26.11"/>
    </reaction>
</comment>
<dbReference type="EC" id="3.1.26.11" evidence="6"/>
<evidence type="ECO:0000256" key="1">
    <source>
        <dbReference type="ARBA" id="ARBA00000402"/>
    </source>
</evidence>
<feature type="domain" description="Metallo-beta-lactamase" evidence="25">
    <location>
        <begin position="552"/>
        <end position="771"/>
    </location>
</feature>
<evidence type="ECO:0000256" key="5">
    <source>
        <dbReference type="ARBA" id="ARBA00007823"/>
    </source>
</evidence>
<accession>A0A6J8BMN9</accession>
<dbReference type="AlphaFoldDB" id="A0A6J8BMN9"/>
<keyword evidence="13 26" id="KW-0378">Hydrolase</keyword>
<dbReference type="InterPro" id="IPR027794">
    <property type="entry name" value="tRNase_Z_dom"/>
</dbReference>
<evidence type="ECO:0000256" key="10">
    <source>
        <dbReference type="ARBA" id="ARBA00022722"/>
    </source>
</evidence>
<dbReference type="GO" id="GO:0042781">
    <property type="term" value="F:3'-tRNA processing endoribonuclease activity"/>
    <property type="evidence" value="ECO:0007669"/>
    <property type="project" value="UniProtKB-EC"/>
</dbReference>
<protein>
    <recommendedName>
        <fullName evidence="7">Zinc phosphodiesterase ELAC protein 2</fullName>
        <ecNumber evidence="6">3.1.26.11</ecNumber>
    </recommendedName>
    <alternativeName>
        <fullName evidence="21">ElaC homolog protein 2</fullName>
    </alternativeName>
    <alternativeName>
        <fullName evidence="19">Ribonuclease Z 2</fullName>
    </alternativeName>
    <alternativeName>
        <fullName evidence="20">tRNA 3 endonuclease 2</fullName>
    </alternativeName>
    <alternativeName>
        <fullName evidence="18">tRNase Z 2</fullName>
    </alternativeName>
</protein>
<keyword evidence="14" id="KW-0862">Zinc</keyword>
<evidence type="ECO:0000256" key="21">
    <source>
        <dbReference type="ARBA" id="ARBA00032616"/>
    </source>
</evidence>
<dbReference type="Gene3D" id="3.60.15.10">
    <property type="entry name" value="Ribonuclease Z/Hydroxyacylglutathione hydrolase-like"/>
    <property type="match status" value="2"/>
</dbReference>
<keyword evidence="9" id="KW-0819">tRNA processing</keyword>
<dbReference type="SMART" id="SM00849">
    <property type="entry name" value="Lactamase_B"/>
    <property type="match status" value="1"/>
</dbReference>
<evidence type="ECO:0000313" key="27">
    <source>
        <dbReference type="Proteomes" id="UP000507470"/>
    </source>
</evidence>
<keyword evidence="8" id="KW-0597">Phosphoprotein</keyword>
<proteinExistence type="inferred from homology"/>
<keyword evidence="27" id="KW-1185">Reference proteome</keyword>
<keyword evidence="16" id="KW-0496">Mitochondrion</keyword>
<keyword evidence="17" id="KW-0539">Nucleus</keyword>
<dbReference type="OrthoDB" id="527344at2759"/>
<dbReference type="PANTHER" id="PTHR12553">
    <property type="entry name" value="ZINC PHOSPHODIESTERASE ELAC PROTEIN 2"/>
    <property type="match status" value="1"/>
</dbReference>
<dbReference type="GO" id="GO:0042645">
    <property type="term" value="C:mitochondrial nucleoid"/>
    <property type="evidence" value="ECO:0007669"/>
    <property type="project" value="UniProtKB-ARBA"/>
</dbReference>
<comment type="function">
    <text evidence="22">Zinc phosphodiesterase, which displays mitochondrial tRNA 3'-processing endonuclease activity. Involved in tRNA maturation, by removing a 3'-trailer from precursor tRNA. Associates with mitochondrial DNA complexes at the nucleoids to initiate RNA processing and ribosome assembly.</text>
</comment>
<reference evidence="26 27" key="1">
    <citation type="submission" date="2020-06" db="EMBL/GenBank/DDBJ databases">
        <authorList>
            <person name="Li R."/>
            <person name="Bekaert M."/>
        </authorList>
    </citation>
    <scope>NUCLEOTIDE SEQUENCE [LARGE SCALE GENOMIC DNA]</scope>
    <source>
        <strain evidence="27">wild</strain>
    </source>
</reference>
<evidence type="ECO:0000256" key="13">
    <source>
        <dbReference type="ARBA" id="ARBA00022801"/>
    </source>
</evidence>
<evidence type="ECO:0000256" key="19">
    <source>
        <dbReference type="ARBA" id="ARBA00030729"/>
    </source>
</evidence>
<comment type="cofactor">
    <cofactor evidence="2">
        <name>Zn(2+)</name>
        <dbReference type="ChEBI" id="CHEBI:29105"/>
    </cofactor>
</comment>
<dbReference type="InterPro" id="IPR047151">
    <property type="entry name" value="RNZ2-like"/>
</dbReference>
<evidence type="ECO:0000256" key="2">
    <source>
        <dbReference type="ARBA" id="ARBA00001947"/>
    </source>
</evidence>
<evidence type="ECO:0000256" key="20">
    <source>
        <dbReference type="ARBA" id="ARBA00032104"/>
    </source>
</evidence>
<evidence type="ECO:0000256" key="12">
    <source>
        <dbReference type="ARBA" id="ARBA00022759"/>
    </source>
</evidence>
<dbReference type="EMBL" id="CACVKT020003693">
    <property type="protein sequence ID" value="CAC5385268.1"/>
    <property type="molecule type" value="Genomic_DNA"/>
</dbReference>
<comment type="subunit">
    <text evidence="23">Homodimer. Interacts with PTCD1.</text>
</comment>
<feature type="compositionally biased region" description="Polar residues" evidence="24">
    <location>
        <begin position="257"/>
        <end position="268"/>
    </location>
</feature>
<evidence type="ECO:0000256" key="7">
    <source>
        <dbReference type="ARBA" id="ARBA00013357"/>
    </source>
</evidence>
<sequence length="865" mass="97303">MFPVKKKPRKCGENCVNNVADDGISICSMWKVKRKYGENFVNIVADDGISICSLWKINRKFGENCVNNVADNGISICPMWKTKRKYGENYVNIVTDDGTIDLRVISSGGRGTPKSVLLNTTNESYLFNCGENTYRISCSSRLDKFSKTENIFITHKSWDNIGGLHGMALSLEAAGVPKVTLHGPTGIETVTRDAIFFAEGCRIIIGRQQPWMTTYSDDNVNITYVPLLPVEKEQFHNPSKNISTSNNSDENTNSNNVCQDSLITSEGASKSSTEPSSPPTKRKKLSVYMPLTDPDCTYAYIIKPHPRPRSVDLSKCASLGLKPGPLIGKLKNEESVTLPDETVIHPDQVLMPKENPKPILVVECPNEDYLYSLLRSEKLSECQGDNDNSAELVVHMSSYDMVNNPQYQQFIQRFSSSTRHMFLHEKTSTLSLTAVLELQSNLNMLNSTIFPQLHIPKQQIEDYKSENHILAKPFMKYSYRPKKIVSVEDCLPEDFEGKTRDQIAGDINIMKTITDYKELISSKQSTSKDKGSDFPEVVFLGTASSVPGAFRNCTSILLHMDEETNLLMDCGGSLSQLLMLYGDKTDEVLIKLKAIFISHLHADHHLGMSGLVFERKAALARAGMEITPILLIAPVQIISWLRTNEEQFRVNSLKEVLQLVYSQNLMREPYTVPIKNERDPTLLEVVKSKLNCTDFLPVPVLHSKHACGLVITHKSGWKIVYSGDTMPCKALIETGKDCDLLIHEATLQSDMVADAAKKRHSTVKQAIEVGIQMQAKFQMLTHFSQRYKRIPLIEHKQFHNKFGLAYDFMKVKLSDVGVLNDMIDPLAEIFKEDLEYARKKEIDNKQKSKHISKRLGNLSEVLKAV</sequence>
<dbReference type="Pfam" id="PF23023">
    <property type="entry name" value="Anti-Pycsar_Apyc1"/>
    <property type="match status" value="1"/>
</dbReference>
<gene>
    <name evidence="26" type="ORF">MCOR_20829</name>
</gene>